<keyword evidence="1" id="KW-0732">Signal</keyword>
<keyword evidence="3" id="KW-1185">Reference proteome</keyword>
<dbReference type="EMBL" id="BKCF01000001">
    <property type="protein sequence ID" value="GEQ85242.1"/>
    <property type="molecule type" value="Genomic_DNA"/>
</dbReference>
<dbReference type="AlphaFoldDB" id="A0A5J4FVU2"/>
<evidence type="ECO:0000313" key="2">
    <source>
        <dbReference type="EMBL" id="GEQ85242.1"/>
    </source>
</evidence>
<name>A0A5J4FVU2_9FLAO</name>
<feature type="signal peptide" evidence="1">
    <location>
        <begin position="1"/>
        <end position="17"/>
    </location>
</feature>
<protein>
    <submittedName>
        <fullName evidence="2">Uncharacterized protein</fullName>
    </submittedName>
</protein>
<comment type="caution">
    <text evidence="2">The sequence shown here is derived from an EMBL/GenBank/DDBJ whole genome shotgun (WGS) entry which is preliminary data.</text>
</comment>
<evidence type="ECO:0000256" key="1">
    <source>
        <dbReference type="SAM" id="SignalP"/>
    </source>
</evidence>
<dbReference type="RefSeq" id="WP_151893170.1">
    <property type="nucleotide sequence ID" value="NZ_BKCF01000001.1"/>
</dbReference>
<evidence type="ECO:0000313" key="3">
    <source>
        <dbReference type="Proteomes" id="UP000326994"/>
    </source>
</evidence>
<proteinExistence type="predicted"/>
<dbReference type="OrthoDB" id="663842at2"/>
<sequence>MKYLLILCLLIVTSVSAQNVVEVRKAYTSIENDKGAIESLYGQLEHIFEDKFTLSAYKGAVMTMLAKYEKGGKQKKAYFKNGVGLIENAIKAEPNNIELRTIRLSIQENAPKFLKYHSSIVEDKTFIIDNFKKTKSKEVCAFVKDYAMQSSSFTEEDKIQF</sequence>
<feature type="chain" id="PRO_5023852310" evidence="1">
    <location>
        <begin position="18"/>
        <end position="161"/>
    </location>
</feature>
<accession>A0A5J4FVU2</accession>
<organism evidence="2 3">
    <name type="scientific">Patiriisocius marinistellae</name>
    <dbReference type="NCBI Taxonomy" id="2494560"/>
    <lineage>
        <taxon>Bacteria</taxon>
        <taxon>Pseudomonadati</taxon>
        <taxon>Bacteroidota</taxon>
        <taxon>Flavobacteriia</taxon>
        <taxon>Flavobacteriales</taxon>
        <taxon>Flavobacteriaceae</taxon>
        <taxon>Patiriisocius</taxon>
    </lineage>
</organism>
<dbReference type="Proteomes" id="UP000326994">
    <property type="component" value="Unassembled WGS sequence"/>
</dbReference>
<gene>
    <name evidence="2" type="ORF">ULMS_07500</name>
</gene>
<reference evidence="2 3" key="1">
    <citation type="submission" date="2019-08" db="EMBL/GenBank/DDBJ databases">
        <title>Ulvibacter marinistellae sp. nov., isolated from a starfish, Patiria pectinifera.</title>
        <authorList>
            <person name="Kawano K."/>
            <person name="Ushijima N."/>
            <person name="Kihara M."/>
            <person name="Itoh H."/>
        </authorList>
    </citation>
    <scope>NUCLEOTIDE SEQUENCE [LARGE SCALE GENOMIC DNA]</scope>
    <source>
        <strain evidence="2 3">KK4</strain>
    </source>
</reference>